<protein>
    <submittedName>
        <fullName evidence="1">Lipid A export permease/ATP-binding protein MsbA</fullName>
    </submittedName>
</protein>
<dbReference type="SUPFAM" id="SSF52540">
    <property type="entry name" value="P-loop containing nucleoside triphosphate hydrolases"/>
    <property type="match status" value="1"/>
</dbReference>
<dbReference type="InterPro" id="IPR027417">
    <property type="entry name" value="P-loop_NTPase"/>
</dbReference>
<dbReference type="InterPro" id="IPR017871">
    <property type="entry name" value="ABC_transporter-like_CS"/>
</dbReference>
<dbReference type="PROSITE" id="PS50893">
    <property type="entry name" value="ABC_TRANSPORTER_2"/>
    <property type="match status" value="1"/>
</dbReference>
<dbReference type="EMBL" id="JBEVCJ010000018">
    <property type="protein sequence ID" value="MET1256191.1"/>
    <property type="molecule type" value="Genomic_DNA"/>
</dbReference>
<dbReference type="InterPro" id="IPR036640">
    <property type="entry name" value="ABC1_TM_sf"/>
</dbReference>
<accession>A0ABV2BW80</accession>
<dbReference type="PROSITE" id="PS50929">
    <property type="entry name" value="ABC_TM1F"/>
    <property type="match status" value="1"/>
</dbReference>
<dbReference type="CDD" id="cd18552">
    <property type="entry name" value="ABC_6TM_MsbA_like"/>
    <property type="match status" value="1"/>
</dbReference>
<comment type="caution">
    <text evidence="1">The sequence shown here is derived from an EMBL/GenBank/DDBJ whole genome shotgun (WGS) entry which is preliminary data.</text>
</comment>
<reference evidence="1 2" key="1">
    <citation type="submission" date="2024-06" db="EMBL/GenBank/DDBJ databases">
        <authorList>
            <person name="Li F."/>
        </authorList>
    </citation>
    <scope>NUCLEOTIDE SEQUENCE [LARGE SCALE GENOMIC DNA]</scope>
    <source>
        <strain evidence="1 2">GXAS 311</strain>
    </source>
</reference>
<dbReference type="PROSITE" id="PS00211">
    <property type="entry name" value="ABC_TRANSPORTER_1"/>
    <property type="match status" value="1"/>
</dbReference>
<dbReference type="SUPFAM" id="SSF90123">
    <property type="entry name" value="ABC transporter transmembrane region"/>
    <property type="match status" value="1"/>
</dbReference>
<dbReference type="Gene3D" id="1.20.1560.10">
    <property type="entry name" value="ABC transporter type 1, transmembrane domain"/>
    <property type="match status" value="1"/>
</dbReference>
<dbReference type="Proteomes" id="UP001548189">
    <property type="component" value="Unassembled WGS sequence"/>
</dbReference>
<dbReference type="Gene3D" id="3.40.50.300">
    <property type="entry name" value="P-loop containing nucleotide triphosphate hydrolases"/>
    <property type="match status" value="1"/>
</dbReference>
<dbReference type="InterPro" id="IPR011527">
    <property type="entry name" value="ABC1_TM_dom"/>
</dbReference>
<dbReference type="NCBIfam" id="TIGR02203">
    <property type="entry name" value="MsbA_lipidA"/>
    <property type="match status" value="1"/>
</dbReference>
<dbReference type="Pfam" id="PF00664">
    <property type="entry name" value="ABC_membrane"/>
    <property type="match status" value="1"/>
</dbReference>
<gene>
    <name evidence="1" type="primary">msbA</name>
    <name evidence="1" type="ORF">ABVT43_13710</name>
</gene>
<organism evidence="1 2">
    <name type="scientific">Aliikangiella maris</name>
    <dbReference type="NCBI Taxonomy" id="3162458"/>
    <lineage>
        <taxon>Bacteria</taxon>
        <taxon>Pseudomonadati</taxon>
        <taxon>Pseudomonadota</taxon>
        <taxon>Gammaproteobacteria</taxon>
        <taxon>Oceanospirillales</taxon>
        <taxon>Pleioneaceae</taxon>
        <taxon>Aliikangiella</taxon>
    </lineage>
</organism>
<sequence length="582" mass="64710">MLFLEPQTLQVVKRLWCYFVCYKAAITLMIFALIAFSLIDGGMLYLIKPLIDEGVTASNGKNLVTGGFILIGLFFLRGVTSFVADYLTGWISLSVIQTLRQTLFKHYIQLPQAYFDQQKSGRLIAKITFDIEQISQATTDTLVVLIRESITLLVLLGLMLYASWQLSVLLFLIGPIIAFIMTQVSSQFRQKSRNLQDSMGEVTRIAEQLMRNHRDILTLTTQDYEQFRFSEANRKSRQRAMKLTLITAACNPVIQMIAAVATAIILWLASVPEIINQLSTGAFTLTLVAMGSLLKPLKQLSKINEKLQRGLAAAQSVFEVLDYPVEADYGMKNPQGILGKIQVNELNFAYLDDQKNVLKSINLSINPGESVALVGESGCGKSTLVHLLLRLYDCPVNHVFIDGHEINSLSLNSLRGCIAYVSQQVQLIDGSIAENIAYGNINYYHTEKIRHAAIVAGLSKLIDSLAQGLDTPIGENGCQLSGGQRQRIAIARAIYRDAPIMILDEATSALDNQSEQMIKRTLNQFRGNKTLIVIAHRLSAIEMVDRIIVLNAGTIVEQGSHHELLLNNGYYSQLYHGQAINH</sequence>
<proteinExistence type="predicted"/>
<dbReference type="InterPro" id="IPR003439">
    <property type="entry name" value="ABC_transporter-like_ATP-bd"/>
</dbReference>
<dbReference type="PANTHER" id="PTHR24221:SF632">
    <property type="entry name" value="ATP-DEPENDENT LIPID A-CORE FLIPPASE"/>
    <property type="match status" value="1"/>
</dbReference>
<evidence type="ECO:0000313" key="2">
    <source>
        <dbReference type="Proteomes" id="UP001548189"/>
    </source>
</evidence>
<dbReference type="PANTHER" id="PTHR24221">
    <property type="entry name" value="ATP-BINDING CASSETTE SUB-FAMILY B"/>
    <property type="match status" value="1"/>
</dbReference>
<dbReference type="InterPro" id="IPR011917">
    <property type="entry name" value="ABC_transpr_lipidA"/>
</dbReference>
<evidence type="ECO:0000313" key="1">
    <source>
        <dbReference type="EMBL" id="MET1256191.1"/>
    </source>
</evidence>
<dbReference type="InterPro" id="IPR003593">
    <property type="entry name" value="AAA+_ATPase"/>
</dbReference>
<keyword evidence="2" id="KW-1185">Reference proteome</keyword>
<name>A0ABV2BW80_9GAMM</name>
<dbReference type="Pfam" id="PF00005">
    <property type="entry name" value="ABC_tran"/>
    <property type="match status" value="1"/>
</dbReference>
<dbReference type="SMART" id="SM00382">
    <property type="entry name" value="AAA"/>
    <property type="match status" value="1"/>
</dbReference>
<dbReference type="InterPro" id="IPR039421">
    <property type="entry name" value="Type_1_exporter"/>
</dbReference>